<dbReference type="GO" id="GO:0009102">
    <property type="term" value="P:biotin biosynthetic process"/>
    <property type="evidence" value="ECO:0007669"/>
    <property type="project" value="TreeGrafter"/>
</dbReference>
<evidence type="ECO:0000259" key="5">
    <source>
        <dbReference type="Pfam" id="PF00155"/>
    </source>
</evidence>
<dbReference type="InterPro" id="IPR015424">
    <property type="entry name" value="PyrdxlP-dep_Trfase"/>
</dbReference>
<comment type="similarity">
    <text evidence="2">Belongs to the class-II pyridoxal-phosphate-dependent aminotransferase family. BioF subfamily.</text>
</comment>
<dbReference type="EMBL" id="ML732507">
    <property type="protein sequence ID" value="KAB8067319.1"/>
    <property type="molecule type" value="Genomic_DNA"/>
</dbReference>
<gene>
    <name evidence="6" type="ORF">BDV29DRAFT_200396</name>
</gene>
<dbReference type="Gene3D" id="3.40.640.10">
    <property type="entry name" value="Type I PLP-dependent aspartate aminotransferase-like (Major domain)"/>
    <property type="match status" value="1"/>
</dbReference>
<evidence type="ECO:0000313" key="7">
    <source>
        <dbReference type="Proteomes" id="UP000326565"/>
    </source>
</evidence>
<dbReference type="Pfam" id="PF00155">
    <property type="entry name" value="Aminotran_1_2"/>
    <property type="match status" value="1"/>
</dbReference>
<evidence type="ECO:0000256" key="2">
    <source>
        <dbReference type="ARBA" id="ARBA00010008"/>
    </source>
</evidence>
<keyword evidence="6" id="KW-0032">Aminotransferase</keyword>
<dbReference type="Gene3D" id="3.90.1150.10">
    <property type="entry name" value="Aspartate Aminotransferase, domain 1"/>
    <property type="match status" value="1"/>
</dbReference>
<dbReference type="InterPro" id="IPR015421">
    <property type="entry name" value="PyrdxlP-dep_Trfase_major"/>
</dbReference>
<protein>
    <submittedName>
        <fullName evidence="6">Class II aminotransferase/8-amino-7-oxononanoate synthase</fullName>
    </submittedName>
</protein>
<dbReference type="SUPFAM" id="SSF53383">
    <property type="entry name" value="PLP-dependent transferases"/>
    <property type="match status" value="1"/>
</dbReference>
<comment type="cofactor">
    <cofactor evidence="1">
        <name>pyridoxal 5'-phosphate</name>
        <dbReference type="ChEBI" id="CHEBI:597326"/>
    </cofactor>
</comment>
<evidence type="ECO:0000256" key="4">
    <source>
        <dbReference type="ARBA" id="ARBA00022898"/>
    </source>
</evidence>
<dbReference type="GO" id="GO:0030170">
    <property type="term" value="F:pyridoxal phosphate binding"/>
    <property type="evidence" value="ECO:0007669"/>
    <property type="project" value="InterPro"/>
</dbReference>
<sequence length="422" mass="46787">MDRFYQKLQATLNNRQRTGRLIEPPSPTAKANMIDFSSNDTLSLSSSGTLTKGFLRQLEIHPNFVVGSRSSRSLDGTQDYLTDIEAYLAEFHGAETSLFFNSGFDANVAIWSCLPQPGDFIVHDEYVHASIHDGMRKSRAKTASFRHNDCGDLGCRLTAIREENETIACGENHVFVALESFYSMDGDLVPIEDIIGTVRDALPLGNHMLGIDEAHSNGLVGLNGSGVVCYYGMEHRFPIRLHTCGKGLGSTGAAVLCNEVVKKTLLNYSREVIFSTAPTFLTVSAVRAGYEILASGEGEKRRQTLQQNIYLFYHVLTTHKIWAHPHRKDVMYLPTEPTWQTQPFLSPIVPLATAQSDKAGILADKLADANYLTNVVHFPIVPKGMDRIRLMVHADNTHEEIEGVVNLIVGWITAELREPAKL</sequence>
<dbReference type="InterPro" id="IPR015422">
    <property type="entry name" value="PyrdxlP-dep_Trfase_small"/>
</dbReference>
<evidence type="ECO:0000313" key="6">
    <source>
        <dbReference type="EMBL" id="KAB8067319.1"/>
    </source>
</evidence>
<name>A0A5N5WGR9_9EURO</name>
<accession>A0A5N5WGR9</accession>
<keyword evidence="3 6" id="KW-0808">Transferase</keyword>
<dbReference type="OrthoDB" id="2382073at2759"/>
<evidence type="ECO:0000256" key="1">
    <source>
        <dbReference type="ARBA" id="ARBA00001933"/>
    </source>
</evidence>
<feature type="domain" description="Aminotransferase class I/classII large" evidence="5">
    <location>
        <begin position="32"/>
        <end position="406"/>
    </location>
</feature>
<reference evidence="6 7" key="1">
    <citation type="submission" date="2019-04" db="EMBL/GenBank/DDBJ databases">
        <title>Friends and foes A comparative genomics study of 23 Aspergillus species from section Flavi.</title>
        <authorList>
            <consortium name="DOE Joint Genome Institute"/>
            <person name="Kjaerbolling I."/>
            <person name="Vesth T."/>
            <person name="Frisvad J.C."/>
            <person name="Nybo J.L."/>
            <person name="Theobald S."/>
            <person name="Kildgaard S."/>
            <person name="Isbrandt T."/>
            <person name="Kuo A."/>
            <person name="Sato A."/>
            <person name="Lyhne E.K."/>
            <person name="Kogle M.E."/>
            <person name="Wiebenga A."/>
            <person name="Kun R.S."/>
            <person name="Lubbers R.J."/>
            <person name="Makela M.R."/>
            <person name="Barry K."/>
            <person name="Chovatia M."/>
            <person name="Clum A."/>
            <person name="Daum C."/>
            <person name="Haridas S."/>
            <person name="He G."/>
            <person name="LaButti K."/>
            <person name="Lipzen A."/>
            <person name="Mondo S."/>
            <person name="Riley R."/>
            <person name="Salamov A."/>
            <person name="Simmons B.A."/>
            <person name="Magnuson J.K."/>
            <person name="Henrissat B."/>
            <person name="Mortensen U.H."/>
            <person name="Larsen T.O."/>
            <person name="Devries R.P."/>
            <person name="Grigoriev I.V."/>
            <person name="Machida M."/>
            <person name="Baker S.E."/>
            <person name="Andersen M.R."/>
        </authorList>
    </citation>
    <scope>NUCLEOTIDE SEQUENCE [LARGE SCALE GENOMIC DNA]</scope>
    <source>
        <strain evidence="6 7">CBS 151.66</strain>
    </source>
</reference>
<evidence type="ECO:0000256" key="3">
    <source>
        <dbReference type="ARBA" id="ARBA00022679"/>
    </source>
</evidence>
<dbReference type="PANTHER" id="PTHR13693">
    <property type="entry name" value="CLASS II AMINOTRANSFERASE/8-AMINO-7-OXONONANOATE SYNTHASE"/>
    <property type="match status" value="1"/>
</dbReference>
<dbReference type="AlphaFoldDB" id="A0A5N5WGR9"/>
<organism evidence="6 7">
    <name type="scientific">Aspergillus leporis</name>
    <dbReference type="NCBI Taxonomy" id="41062"/>
    <lineage>
        <taxon>Eukaryota</taxon>
        <taxon>Fungi</taxon>
        <taxon>Dikarya</taxon>
        <taxon>Ascomycota</taxon>
        <taxon>Pezizomycotina</taxon>
        <taxon>Eurotiomycetes</taxon>
        <taxon>Eurotiomycetidae</taxon>
        <taxon>Eurotiales</taxon>
        <taxon>Aspergillaceae</taxon>
        <taxon>Aspergillus</taxon>
        <taxon>Aspergillus subgen. Circumdati</taxon>
    </lineage>
</organism>
<dbReference type="GO" id="GO:0008483">
    <property type="term" value="F:transaminase activity"/>
    <property type="evidence" value="ECO:0007669"/>
    <property type="project" value="UniProtKB-KW"/>
</dbReference>
<dbReference type="Proteomes" id="UP000326565">
    <property type="component" value="Unassembled WGS sequence"/>
</dbReference>
<dbReference type="InterPro" id="IPR004839">
    <property type="entry name" value="Aminotransferase_I/II_large"/>
</dbReference>
<keyword evidence="7" id="KW-1185">Reference proteome</keyword>
<keyword evidence="4" id="KW-0663">Pyridoxal phosphate</keyword>
<proteinExistence type="inferred from homology"/>
<dbReference type="PANTHER" id="PTHR13693:SF77">
    <property type="entry name" value="8-AMINO-7-OXONONANOATE SYNTHASE"/>
    <property type="match status" value="1"/>
</dbReference>
<dbReference type="InterPro" id="IPR050087">
    <property type="entry name" value="AON_synthase_class-II"/>
</dbReference>